<dbReference type="Gene3D" id="3.40.50.12710">
    <property type="match status" value="1"/>
</dbReference>
<accession>A0ABW4RA54</accession>
<evidence type="ECO:0000256" key="2">
    <source>
        <dbReference type="ARBA" id="ARBA00022679"/>
    </source>
</evidence>
<reference evidence="4" key="1">
    <citation type="journal article" date="2019" name="Int. J. Syst. Evol. Microbiol.">
        <title>The Global Catalogue of Microorganisms (GCM) 10K type strain sequencing project: providing services to taxonomists for standard genome sequencing and annotation.</title>
        <authorList>
            <consortium name="The Broad Institute Genomics Platform"/>
            <consortium name="The Broad Institute Genome Sequencing Center for Infectious Disease"/>
            <person name="Wu L."/>
            <person name="Ma J."/>
        </authorList>
    </citation>
    <scope>NUCLEOTIDE SEQUENCE [LARGE SCALE GENOMIC DNA]</scope>
    <source>
        <strain evidence="4">CCUG 56029</strain>
    </source>
</reference>
<evidence type="ECO:0000256" key="1">
    <source>
        <dbReference type="ARBA" id="ARBA00022603"/>
    </source>
</evidence>
<sequence>MTPLERRLLARIGASGPLSVADYMQDCLLDPDYGYYATRDPFGAAGDFTTAPEISQMFGELIGLALAQAWLDQGSPTGAVLAELGPGRGTLIADIRRATARVFDPAVHLVEASPHLRQVQRSRLAGAPVHWHDSAAELPQAPLFLVANEFFDALPIRQFLRQPGGWSERLIGAERGADGAVKLGWGLSPPVARIAALNHLSDTPPGTVAEICPSAPPIIDQIAQRIARHGGAAIIVDYGGWAGTGDTFQALRGHGSEDVLAHPGAADLTAHVDFAALAAAGIAAGVAVSAPVEQGAFLAGLGIGARAERLHRAGDAGAGAALRRLTAPDEMGKLFKAIALWYPAAPPPPGFTALPGARDADPA</sequence>
<dbReference type="InterPro" id="IPR029063">
    <property type="entry name" value="SAM-dependent_MTases_sf"/>
</dbReference>
<organism evidence="3 4">
    <name type="scientific">Paracoccus pacificus</name>
    <dbReference type="NCBI Taxonomy" id="1463598"/>
    <lineage>
        <taxon>Bacteria</taxon>
        <taxon>Pseudomonadati</taxon>
        <taxon>Pseudomonadota</taxon>
        <taxon>Alphaproteobacteria</taxon>
        <taxon>Rhodobacterales</taxon>
        <taxon>Paracoccaceae</taxon>
        <taxon>Paracoccus</taxon>
    </lineage>
</organism>
<keyword evidence="2" id="KW-0808">Transferase</keyword>
<keyword evidence="1 3" id="KW-0489">Methyltransferase</keyword>
<dbReference type="SUPFAM" id="SSF53335">
    <property type="entry name" value="S-adenosyl-L-methionine-dependent methyltransferases"/>
    <property type="match status" value="1"/>
</dbReference>
<name>A0ABW4RA54_9RHOB</name>
<dbReference type="RefSeq" id="WP_379144089.1">
    <property type="nucleotide sequence ID" value="NZ_JBHUEN010000043.1"/>
</dbReference>
<evidence type="ECO:0000313" key="3">
    <source>
        <dbReference type="EMBL" id="MFD1883063.1"/>
    </source>
</evidence>
<evidence type="ECO:0000313" key="4">
    <source>
        <dbReference type="Proteomes" id="UP001597213"/>
    </source>
</evidence>
<dbReference type="PANTHER" id="PTHR12049:SF7">
    <property type="entry name" value="PROTEIN ARGININE METHYLTRANSFERASE NDUFAF7, MITOCHONDRIAL"/>
    <property type="match status" value="1"/>
</dbReference>
<dbReference type="PANTHER" id="PTHR12049">
    <property type="entry name" value="PROTEIN ARGININE METHYLTRANSFERASE NDUFAF7, MITOCHONDRIAL"/>
    <property type="match status" value="1"/>
</dbReference>
<dbReference type="Pfam" id="PF02636">
    <property type="entry name" value="Methyltransf_28"/>
    <property type="match status" value="1"/>
</dbReference>
<gene>
    <name evidence="3" type="ORF">ACFSCT_15180</name>
</gene>
<proteinExistence type="predicted"/>
<dbReference type="Proteomes" id="UP001597213">
    <property type="component" value="Unassembled WGS sequence"/>
</dbReference>
<dbReference type="InterPro" id="IPR003788">
    <property type="entry name" value="NDUFAF7"/>
</dbReference>
<dbReference type="GO" id="GO:0032259">
    <property type="term" value="P:methylation"/>
    <property type="evidence" value="ECO:0007669"/>
    <property type="project" value="UniProtKB-KW"/>
</dbReference>
<dbReference type="EMBL" id="JBHUEN010000043">
    <property type="protein sequence ID" value="MFD1883063.1"/>
    <property type="molecule type" value="Genomic_DNA"/>
</dbReference>
<keyword evidence="4" id="KW-1185">Reference proteome</keyword>
<protein>
    <submittedName>
        <fullName evidence="3">Class I SAM-dependent methyltransferase</fullName>
    </submittedName>
</protein>
<dbReference type="InterPro" id="IPR038375">
    <property type="entry name" value="NDUFAF7_sf"/>
</dbReference>
<dbReference type="GO" id="GO:0008168">
    <property type="term" value="F:methyltransferase activity"/>
    <property type="evidence" value="ECO:0007669"/>
    <property type="project" value="UniProtKB-KW"/>
</dbReference>
<comment type="caution">
    <text evidence="3">The sequence shown here is derived from an EMBL/GenBank/DDBJ whole genome shotgun (WGS) entry which is preliminary data.</text>
</comment>